<accession>A0AAP0N849</accession>
<keyword evidence="4" id="KW-1185">Reference proteome</keyword>
<dbReference type="PANTHER" id="PTHR31619:SF5">
    <property type="entry name" value="4-HYDROXY-3-METHYLBUT-2-ENYL DIPHOSPHATE REDUCTASE, CHLOROPLASTIC"/>
    <property type="match status" value="1"/>
</dbReference>
<dbReference type="Proteomes" id="UP001415857">
    <property type="component" value="Unassembled WGS sequence"/>
</dbReference>
<feature type="compositionally biased region" description="Low complexity" evidence="1">
    <location>
        <begin position="136"/>
        <end position="153"/>
    </location>
</feature>
<dbReference type="PANTHER" id="PTHR31619">
    <property type="entry name" value="4-HYDROXY-3-METHYLBUT-2-ENYL DIPHOSPHATE REDUCTASE, CHLOROPLASTIC"/>
    <property type="match status" value="1"/>
</dbReference>
<name>A0AAP0N849_LIQFO</name>
<reference evidence="3 4" key="1">
    <citation type="journal article" date="2024" name="Plant J.">
        <title>Genome sequences and population genomics reveal climatic adaptation and genomic divergence between two closely related sweetgum species.</title>
        <authorList>
            <person name="Xu W.Q."/>
            <person name="Ren C.Q."/>
            <person name="Zhang X.Y."/>
            <person name="Comes H.P."/>
            <person name="Liu X.H."/>
            <person name="Li Y.G."/>
            <person name="Kettle C.J."/>
            <person name="Jalonen R."/>
            <person name="Gaisberger H."/>
            <person name="Ma Y.Z."/>
            <person name="Qiu Y.X."/>
        </authorList>
    </citation>
    <scope>NUCLEOTIDE SEQUENCE [LARGE SCALE GENOMIC DNA]</scope>
    <source>
        <strain evidence="3">Hangzhou</strain>
    </source>
</reference>
<evidence type="ECO:0000313" key="3">
    <source>
        <dbReference type="EMBL" id="KAK9268323.1"/>
    </source>
</evidence>
<dbReference type="InterPro" id="IPR056794">
    <property type="entry name" value="PATL1-6_C_GOLD"/>
</dbReference>
<evidence type="ECO:0000313" key="4">
    <source>
        <dbReference type="Proteomes" id="UP001415857"/>
    </source>
</evidence>
<feature type="compositionally biased region" description="Polar residues" evidence="1">
    <location>
        <begin position="104"/>
        <end position="125"/>
    </location>
</feature>
<dbReference type="Pfam" id="PF25099">
    <property type="entry name" value="GOLD_PATL1_C"/>
    <property type="match status" value="1"/>
</dbReference>
<dbReference type="EMBL" id="JBBPBK010000015">
    <property type="protein sequence ID" value="KAK9268323.1"/>
    <property type="molecule type" value="Genomic_DNA"/>
</dbReference>
<evidence type="ECO:0000259" key="2">
    <source>
        <dbReference type="Pfam" id="PF25099"/>
    </source>
</evidence>
<evidence type="ECO:0000256" key="1">
    <source>
        <dbReference type="SAM" id="MobiDB-lite"/>
    </source>
</evidence>
<protein>
    <recommendedName>
        <fullName evidence="2">Patellin-1-6 C-terminal GOLD domain-containing protein</fullName>
    </recommendedName>
</protein>
<dbReference type="Gene3D" id="3.40.1010.20">
    <property type="entry name" value="4-hydroxy-3-methylbut-2-enyl diphosphate reductase, catalytic domain"/>
    <property type="match status" value="1"/>
</dbReference>
<organism evidence="3 4">
    <name type="scientific">Liquidambar formosana</name>
    <name type="common">Formosan gum</name>
    <dbReference type="NCBI Taxonomy" id="63359"/>
    <lineage>
        <taxon>Eukaryota</taxon>
        <taxon>Viridiplantae</taxon>
        <taxon>Streptophyta</taxon>
        <taxon>Embryophyta</taxon>
        <taxon>Tracheophyta</taxon>
        <taxon>Spermatophyta</taxon>
        <taxon>Magnoliopsida</taxon>
        <taxon>eudicotyledons</taxon>
        <taxon>Gunneridae</taxon>
        <taxon>Pentapetalae</taxon>
        <taxon>Saxifragales</taxon>
        <taxon>Altingiaceae</taxon>
        <taxon>Liquidambar</taxon>
    </lineage>
</organism>
<dbReference type="AlphaFoldDB" id="A0AAP0N849"/>
<gene>
    <name evidence="3" type="ORF">L1049_000071</name>
</gene>
<feature type="domain" description="Patellin-1-6 C-terminal GOLD" evidence="2">
    <location>
        <begin position="189"/>
        <end position="227"/>
    </location>
</feature>
<feature type="region of interest" description="Disordered" evidence="1">
    <location>
        <begin position="104"/>
        <end position="153"/>
    </location>
</feature>
<proteinExistence type="predicted"/>
<sequence length="228" mass="25388">MVKVSKIINHLFIVWDTVEKHKKGEYTSIVYGKYSHKETIATASFAGKYIMVKNIVEKFKFAGPEGFDPKEILSKLILQIVDPVVYKLVWVIVHTHYLPSLPTEPTATADSPRNHQQQQQKTPARTKSGILTRRGAPSPSSTASLPLPPTASTSGVEFCDSEFSIEDDEVSELIVKGGSTETVEILMPEEVNYKEEFIPTDEGSYTIIIQKGKMGSHEGSIRNSFRSN</sequence>
<comment type="caution">
    <text evidence="3">The sequence shown here is derived from an EMBL/GenBank/DDBJ whole genome shotgun (WGS) entry which is preliminary data.</text>
</comment>